<dbReference type="EMBL" id="AP028915">
    <property type="protein sequence ID" value="BES96340.1"/>
    <property type="molecule type" value="Genomic_DNA"/>
</dbReference>
<proteinExistence type="predicted"/>
<feature type="compositionally biased region" description="Low complexity" evidence="1">
    <location>
        <begin position="46"/>
        <end position="68"/>
    </location>
</feature>
<protein>
    <submittedName>
        <fullName evidence="2">Uncharacterized protein</fullName>
    </submittedName>
</protein>
<dbReference type="Proteomes" id="UP001307889">
    <property type="component" value="Chromosome 7"/>
</dbReference>
<evidence type="ECO:0000256" key="1">
    <source>
        <dbReference type="SAM" id="MobiDB-lite"/>
    </source>
</evidence>
<keyword evidence="3" id="KW-1185">Reference proteome</keyword>
<gene>
    <name evidence="2" type="ORF">NTJ_09149</name>
</gene>
<reference evidence="2 3" key="1">
    <citation type="submission" date="2023-09" db="EMBL/GenBank/DDBJ databases">
        <title>Nesidiocoris tenuis whole genome shotgun sequence.</title>
        <authorList>
            <person name="Shibata T."/>
            <person name="Shimoda M."/>
            <person name="Kobayashi T."/>
            <person name="Uehara T."/>
        </authorList>
    </citation>
    <scope>NUCLEOTIDE SEQUENCE [LARGE SCALE GENOMIC DNA]</scope>
    <source>
        <strain evidence="2 3">Japan</strain>
    </source>
</reference>
<evidence type="ECO:0000313" key="2">
    <source>
        <dbReference type="EMBL" id="BES96340.1"/>
    </source>
</evidence>
<evidence type="ECO:0000313" key="3">
    <source>
        <dbReference type="Proteomes" id="UP001307889"/>
    </source>
</evidence>
<name>A0ABN7AVX2_9HEMI</name>
<feature type="region of interest" description="Disordered" evidence="1">
    <location>
        <begin position="39"/>
        <end position="68"/>
    </location>
</feature>
<organism evidence="2 3">
    <name type="scientific">Nesidiocoris tenuis</name>
    <dbReference type="NCBI Taxonomy" id="355587"/>
    <lineage>
        <taxon>Eukaryota</taxon>
        <taxon>Metazoa</taxon>
        <taxon>Ecdysozoa</taxon>
        <taxon>Arthropoda</taxon>
        <taxon>Hexapoda</taxon>
        <taxon>Insecta</taxon>
        <taxon>Pterygota</taxon>
        <taxon>Neoptera</taxon>
        <taxon>Paraneoptera</taxon>
        <taxon>Hemiptera</taxon>
        <taxon>Heteroptera</taxon>
        <taxon>Panheteroptera</taxon>
        <taxon>Cimicomorpha</taxon>
        <taxon>Miridae</taxon>
        <taxon>Dicyphina</taxon>
        <taxon>Nesidiocoris</taxon>
    </lineage>
</organism>
<accession>A0ABN7AVX2</accession>
<sequence>MEDYVLDVDDLKSDDRCRNRAIDGGFKVGQAIVKTRVRSRGADEISCSSPSSTYSSAAYGSSSNLPPR</sequence>